<reference evidence="8" key="1">
    <citation type="journal article" date="2019" name="Int. J. Syst. Evol. Microbiol.">
        <title>The Global Catalogue of Microorganisms (GCM) 10K type strain sequencing project: providing services to taxonomists for standard genome sequencing and annotation.</title>
        <authorList>
            <consortium name="The Broad Institute Genomics Platform"/>
            <consortium name="The Broad Institute Genome Sequencing Center for Infectious Disease"/>
            <person name="Wu L."/>
            <person name="Ma J."/>
        </authorList>
    </citation>
    <scope>NUCLEOTIDE SEQUENCE [LARGE SCALE GENOMIC DNA]</scope>
    <source>
        <strain evidence="8">CECT 8289</strain>
    </source>
</reference>
<dbReference type="RefSeq" id="WP_379707284.1">
    <property type="nucleotide sequence ID" value="NZ_JBHSCZ010000001.1"/>
</dbReference>
<accession>A0ABV8QQS4</accession>
<evidence type="ECO:0000256" key="4">
    <source>
        <dbReference type="ARBA" id="ARBA00022989"/>
    </source>
</evidence>
<evidence type="ECO:0000256" key="2">
    <source>
        <dbReference type="ARBA" id="ARBA00007524"/>
    </source>
</evidence>
<gene>
    <name evidence="7" type="ORF">ACFOWM_03780</name>
</gene>
<evidence type="ECO:0000256" key="3">
    <source>
        <dbReference type="ARBA" id="ARBA00022692"/>
    </source>
</evidence>
<organism evidence="7 8">
    <name type="scientific">Ferruginibacter yonginensis</name>
    <dbReference type="NCBI Taxonomy" id="1310416"/>
    <lineage>
        <taxon>Bacteria</taxon>
        <taxon>Pseudomonadati</taxon>
        <taxon>Bacteroidota</taxon>
        <taxon>Chitinophagia</taxon>
        <taxon>Chitinophagales</taxon>
        <taxon>Chitinophagaceae</taxon>
        <taxon>Ferruginibacter</taxon>
    </lineage>
</organism>
<feature type="transmembrane region" description="Helical" evidence="6">
    <location>
        <begin position="45"/>
        <end position="67"/>
    </location>
</feature>
<keyword evidence="8" id="KW-1185">Reference proteome</keyword>
<feature type="transmembrane region" description="Helical" evidence="6">
    <location>
        <begin position="79"/>
        <end position="99"/>
    </location>
</feature>
<dbReference type="Proteomes" id="UP001595907">
    <property type="component" value="Unassembled WGS sequence"/>
</dbReference>
<keyword evidence="4 6" id="KW-1133">Transmembrane helix</keyword>
<feature type="transmembrane region" description="Helical" evidence="6">
    <location>
        <begin position="7"/>
        <end position="25"/>
    </location>
</feature>
<dbReference type="PIRSF" id="PIRSF005859">
    <property type="entry name" value="PBR"/>
    <property type="match status" value="1"/>
</dbReference>
<dbReference type="Pfam" id="PF03073">
    <property type="entry name" value="TspO_MBR"/>
    <property type="match status" value="1"/>
</dbReference>
<comment type="subcellular location">
    <subcellularLocation>
        <location evidence="1">Membrane</location>
        <topology evidence="1">Multi-pass membrane protein</topology>
    </subcellularLocation>
</comment>
<name>A0ABV8QQS4_9BACT</name>
<comment type="caution">
    <text evidence="7">The sequence shown here is derived from an EMBL/GenBank/DDBJ whole genome shotgun (WGS) entry which is preliminary data.</text>
</comment>
<dbReference type="EMBL" id="JBHSCZ010000001">
    <property type="protein sequence ID" value="MFC4261985.1"/>
    <property type="molecule type" value="Genomic_DNA"/>
</dbReference>
<dbReference type="InterPro" id="IPR004307">
    <property type="entry name" value="TspO_MBR"/>
</dbReference>
<evidence type="ECO:0000313" key="8">
    <source>
        <dbReference type="Proteomes" id="UP001595907"/>
    </source>
</evidence>
<dbReference type="PANTHER" id="PTHR10057">
    <property type="entry name" value="PERIPHERAL-TYPE BENZODIAZEPINE RECEPTOR"/>
    <property type="match status" value="1"/>
</dbReference>
<sequence>MKNIFKLIISIAIPLAVGAISGYFTQSSVTTWFVTLNKPSFNPPSWVFAPVWTTLYIMMGIAFYIIWKSHAKLEKRYTGYTYYWLQLAANFLWSFLFFYYRQPGWALIDIVLMFILISCTIISFRKVSKTAAWLLVPYLCWVTFATALNFEIWRLN</sequence>
<proteinExistence type="inferred from homology"/>
<dbReference type="PANTHER" id="PTHR10057:SF0">
    <property type="entry name" value="TRANSLOCATOR PROTEIN"/>
    <property type="match status" value="1"/>
</dbReference>
<dbReference type="Gene3D" id="1.20.1260.100">
    <property type="entry name" value="TspO/MBR protein"/>
    <property type="match status" value="1"/>
</dbReference>
<feature type="transmembrane region" description="Helical" evidence="6">
    <location>
        <begin position="131"/>
        <end position="150"/>
    </location>
</feature>
<keyword evidence="5 6" id="KW-0472">Membrane</keyword>
<feature type="transmembrane region" description="Helical" evidence="6">
    <location>
        <begin position="105"/>
        <end position="124"/>
    </location>
</feature>
<keyword evidence="3 6" id="KW-0812">Transmembrane</keyword>
<evidence type="ECO:0000256" key="6">
    <source>
        <dbReference type="SAM" id="Phobius"/>
    </source>
</evidence>
<evidence type="ECO:0000313" key="7">
    <source>
        <dbReference type="EMBL" id="MFC4261985.1"/>
    </source>
</evidence>
<protein>
    <submittedName>
        <fullName evidence="7">TspO/MBR family protein</fullName>
    </submittedName>
</protein>
<evidence type="ECO:0000256" key="5">
    <source>
        <dbReference type="ARBA" id="ARBA00023136"/>
    </source>
</evidence>
<dbReference type="CDD" id="cd15904">
    <property type="entry name" value="TSPO_MBR"/>
    <property type="match status" value="1"/>
</dbReference>
<comment type="similarity">
    <text evidence="2">Belongs to the TspO/BZRP family.</text>
</comment>
<evidence type="ECO:0000256" key="1">
    <source>
        <dbReference type="ARBA" id="ARBA00004141"/>
    </source>
</evidence>
<dbReference type="InterPro" id="IPR038330">
    <property type="entry name" value="TspO/MBR-related_sf"/>
</dbReference>